<dbReference type="PANTHER" id="PTHR32361:SF9">
    <property type="entry name" value="FERRIC REDUCTASE TRANSMEMBRANE COMPONENT 3-RELATED"/>
    <property type="match status" value="1"/>
</dbReference>
<feature type="transmembrane region" description="Helical" evidence="12">
    <location>
        <begin position="27"/>
        <end position="46"/>
    </location>
</feature>
<proteinExistence type="inferred from homology"/>
<feature type="region of interest" description="Disordered" evidence="11">
    <location>
        <begin position="515"/>
        <end position="549"/>
    </location>
</feature>
<dbReference type="InterPro" id="IPR017927">
    <property type="entry name" value="FAD-bd_FR_type"/>
</dbReference>
<dbReference type="Pfam" id="PF01794">
    <property type="entry name" value="Ferric_reduct"/>
    <property type="match status" value="1"/>
</dbReference>
<dbReference type="InParanoid" id="A0A286UER9"/>
<keyword evidence="8" id="KW-0406">Ion transport</keyword>
<dbReference type="AlphaFoldDB" id="A0A286UER9"/>
<dbReference type="InterPro" id="IPR039261">
    <property type="entry name" value="FNR_nucleotide-bd"/>
</dbReference>
<name>A0A286UER9_9AGAM</name>
<dbReference type="Gene3D" id="3.40.50.80">
    <property type="entry name" value="Nucleotide-binding domain of ferredoxin-NADP reductase (FNR) module"/>
    <property type="match status" value="1"/>
</dbReference>
<accession>A0A286UER9</accession>
<evidence type="ECO:0000256" key="7">
    <source>
        <dbReference type="ARBA" id="ARBA00023002"/>
    </source>
</evidence>
<reference evidence="14 15" key="1">
    <citation type="journal article" date="2017" name="Mol. Ecol.">
        <title>Comparative and population genomic landscape of Phellinus noxius: A hypervariable fungus causing root rot in trees.</title>
        <authorList>
            <person name="Chung C.L."/>
            <person name="Lee T.J."/>
            <person name="Akiba M."/>
            <person name="Lee H.H."/>
            <person name="Kuo T.H."/>
            <person name="Liu D."/>
            <person name="Ke H.M."/>
            <person name="Yokoi T."/>
            <person name="Roa M.B."/>
            <person name="Lu M.J."/>
            <person name="Chang Y.Y."/>
            <person name="Ann P.J."/>
            <person name="Tsai J.N."/>
            <person name="Chen C.Y."/>
            <person name="Tzean S.S."/>
            <person name="Ota Y."/>
            <person name="Hattori T."/>
            <person name="Sahashi N."/>
            <person name="Liou R.F."/>
            <person name="Kikuchi T."/>
            <person name="Tsai I.J."/>
        </authorList>
    </citation>
    <scope>NUCLEOTIDE SEQUENCE [LARGE SCALE GENOMIC DNA]</scope>
    <source>
        <strain evidence="14 15">FFPRI411160</strain>
    </source>
</reference>
<evidence type="ECO:0000313" key="15">
    <source>
        <dbReference type="Proteomes" id="UP000217199"/>
    </source>
</evidence>
<dbReference type="EMBL" id="NBII01000006">
    <property type="protein sequence ID" value="PAV17994.1"/>
    <property type="molecule type" value="Genomic_DNA"/>
</dbReference>
<gene>
    <name evidence="14" type="ORF">PNOK_0648000</name>
</gene>
<keyword evidence="5" id="KW-0249">Electron transport</keyword>
<dbReference type="SFLD" id="SFLDS00052">
    <property type="entry name" value="Ferric_Reductase_Domain"/>
    <property type="match status" value="1"/>
</dbReference>
<evidence type="ECO:0000256" key="5">
    <source>
        <dbReference type="ARBA" id="ARBA00022982"/>
    </source>
</evidence>
<feature type="compositionally biased region" description="Polar residues" evidence="11">
    <location>
        <begin position="528"/>
        <end position="542"/>
    </location>
</feature>
<evidence type="ECO:0000256" key="8">
    <source>
        <dbReference type="ARBA" id="ARBA00023065"/>
    </source>
</evidence>
<keyword evidence="3" id="KW-0813">Transport</keyword>
<evidence type="ECO:0000256" key="2">
    <source>
        <dbReference type="ARBA" id="ARBA00006278"/>
    </source>
</evidence>
<dbReference type="InterPro" id="IPR013112">
    <property type="entry name" value="FAD-bd_8"/>
</dbReference>
<dbReference type="Proteomes" id="UP000217199">
    <property type="component" value="Unassembled WGS sequence"/>
</dbReference>
<evidence type="ECO:0000256" key="4">
    <source>
        <dbReference type="ARBA" id="ARBA00022692"/>
    </source>
</evidence>
<dbReference type="InterPro" id="IPR051410">
    <property type="entry name" value="Ferric/Cupric_Reductase"/>
</dbReference>
<dbReference type="GO" id="GO:0000293">
    <property type="term" value="F:ferric-chelate reductase activity"/>
    <property type="evidence" value="ECO:0007669"/>
    <property type="project" value="UniProtKB-ARBA"/>
</dbReference>
<comment type="subcellular location">
    <subcellularLocation>
        <location evidence="1">Membrane</location>
        <topology evidence="1">Multi-pass membrane protein</topology>
    </subcellularLocation>
</comment>
<evidence type="ECO:0000256" key="10">
    <source>
        <dbReference type="ARBA" id="ARBA00023180"/>
    </source>
</evidence>
<evidence type="ECO:0000259" key="13">
    <source>
        <dbReference type="PROSITE" id="PS51384"/>
    </source>
</evidence>
<dbReference type="SUPFAM" id="SSF52343">
    <property type="entry name" value="Ferredoxin reductase-like, C-terminal NADP-linked domain"/>
    <property type="match status" value="1"/>
</dbReference>
<dbReference type="PANTHER" id="PTHR32361">
    <property type="entry name" value="FERRIC/CUPRIC REDUCTASE TRANSMEMBRANE COMPONENT"/>
    <property type="match status" value="1"/>
</dbReference>
<dbReference type="Pfam" id="PF08022">
    <property type="entry name" value="FAD_binding_8"/>
    <property type="match status" value="1"/>
</dbReference>
<feature type="transmembrane region" description="Helical" evidence="12">
    <location>
        <begin position="192"/>
        <end position="213"/>
    </location>
</feature>
<protein>
    <submittedName>
        <fullName evidence="14">Ferric reductase</fullName>
    </submittedName>
</protein>
<comment type="similarity">
    <text evidence="2">Belongs to the ferric reductase (FRE) family.</text>
</comment>
<sequence>MNISLDSRDAASDKIIRNLRIIIFPRYAVYFVVSILFTFTVANIVSRIWTEISVKRWAAKRLKDSSDKEARPGSEGVKLHPNISLRRLPLAALEGIRIVSFRVTLPFFYKRYLMSETFASLGYMFSMLMFVFCGSRNSDGDIDPRFYADRAGVIAISQLTFVIALAGKNNIISLLTGISYEKLNILHRAASYTLLILIWVHFWGRTSLVLTGIDSMEYFYIKSGVVSGTTYTLLMILGTRLLRSWDYEFFVANHYILSLVLLVFLHFHVNPEAFPGFYVYTWPPFVPWGVDRLLRLIRVLHIRYLCYKSSGSRGNARLEVLSVNTLRVRVRLAHTAILPIRWRAGQSAFLSAPVASRFGFSLEAHPFTIATIDSHSDDPENGGSYLEMMFIVRSREGFTQRLYEFAKLQGGMCSMSTYVDGPYGEPPSLRGAPRVILIAGGSGISFTLPLLLDLSRLSKSENAICTRVFFVWYIRNTGCIDWISEALSDLLQSIPPGLEISIRILITGTKDEDFSLPTLDPSDGGSKKGSNSEKVTSPISETSSEELGCRSIPPSTTYVCESPIVTVTRGRPNVAQILEEEILAYSSDVTACVSGPQSLIDDVRLALRKPNLAGPMNVLHGGANITLHVETFGM</sequence>
<comment type="caution">
    <text evidence="14">The sequence shown here is derived from an EMBL/GenBank/DDBJ whole genome shotgun (WGS) entry which is preliminary data.</text>
</comment>
<feature type="transmembrane region" description="Helical" evidence="12">
    <location>
        <begin position="219"/>
        <end position="237"/>
    </location>
</feature>
<dbReference type="GO" id="GO:0015677">
    <property type="term" value="P:copper ion import"/>
    <property type="evidence" value="ECO:0007669"/>
    <property type="project" value="TreeGrafter"/>
</dbReference>
<dbReference type="PROSITE" id="PS51384">
    <property type="entry name" value="FAD_FR"/>
    <property type="match status" value="1"/>
</dbReference>
<evidence type="ECO:0000256" key="6">
    <source>
        <dbReference type="ARBA" id="ARBA00022989"/>
    </source>
</evidence>
<evidence type="ECO:0000256" key="1">
    <source>
        <dbReference type="ARBA" id="ARBA00004141"/>
    </source>
</evidence>
<keyword evidence="9 12" id="KW-0472">Membrane</keyword>
<evidence type="ECO:0000256" key="11">
    <source>
        <dbReference type="SAM" id="MobiDB-lite"/>
    </source>
</evidence>
<feature type="transmembrane region" description="Helical" evidence="12">
    <location>
        <begin position="112"/>
        <end position="132"/>
    </location>
</feature>
<feature type="transmembrane region" description="Helical" evidence="12">
    <location>
        <begin position="152"/>
        <end position="171"/>
    </location>
</feature>
<evidence type="ECO:0000313" key="14">
    <source>
        <dbReference type="EMBL" id="PAV17994.1"/>
    </source>
</evidence>
<dbReference type="STRING" id="2282107.A0A286UER9"/>
<evidence type="ECO:0000256" key="12">
    <source>
        <dbReference type="SAM" id="Phobius"/>
    </source>
</evidence>
<dbReference type="InterPro" id="IPR013121">
    <property type="entry name" value="Fe_red_NAD-bd_6"/>
</dbReference>
<dbReference type="CDD" id="cd06186">
    <property type="entry name" value="NOX_Duox_like_FAD_NADP"/>
    <property type="match status" value="1"/>
</dbReference>
<dbReference type="InterPro" id="IPR013130">
    <property type="entry name" value="Fe3_Rdtase_TM_dom"/>
</dbReference>
<keyword evidence="10" id="KW-0325">Glycoprotein</keyword>
<keyword evidence="7" id="KW-0560">Oxidoreductase</keyword>
<keyword evidence="4 12" id="KW-0812">Transmembrane</keyword>
<dbReference type="GO" id="GO:0006879">
    <property type="term" value="P:intracellular iron ion homeostasis"/>
    <property type="evidence" value="ECO:0007669"/>
    <property type="project" value="TreeGrafter"/>
</dbReference>
<feature type="domain" description="FAD-binding FR-type" evidence="13">
    <location>
        <begin position="292"/>
        <end position="429"/>
    </location>
</feature>
<dbReference type="GO" id="GO:0006826">
    <property type="term" value="P:iron ion transport"/>
    <property type="evidence" value="ECO:0007669"/>
    <property type="project" value="TreeGrafter"/>
</dbReference>
<dbReference type="OrthoDB" id="4494341at2759"/>
<feature type="transmembrane region" description="Helical" evidence="12">
    <location>
        <begin position="249"/>
        <end position="269"/>
    </location>
</feature>
<keyword evidence="15" id="KW-1185">Reference proteome</keyword>
<dbReference type="FunCoup" id="A0A286UER9">
    <property type="interactions" value="178"/>
</dbReference>
<evidence type="ECO:0000256" key="9">
    <source>
        <dbReference type="ARBA" id="ARBA00023136"/>
    </source>
</evidence>
<evidence type="ECO:0000256" key="3">
    <source>
        <dbReference type="ARBA" id="ARBA00022448"/>
    </source>
</evidence>
<dbReference type="SFLD" id="SFLDG01168">
    <property type="entry name" value="Ferric_reductase_subgroup_(FRE"/>
    <property type="match status" value="1"/>
</dbReference>
<dbReference type="GO" id="GO:0005886">
    <property type="term" value="C:plasma membrane"/>
    <property type="evidence" value="ECO:0007669"/>
    <property type="project" value="TreeGrafter"/>
</dbReference>
<keyword evidence="6 12" id="KW-1133">Transmembrane helix</keyword>
<organism evidence="14 15">
    <name type="scientific">Pyrrhoderma noxium</name>
    <dbReference type="NCBI Taxonomy" id="2282107"/>
    <lineage>
        <taxon>Eukaryota</taxon>
        <taxon>Fungi</taxon>
        <taxon>Dikarya</taxon>
        <taxon>Basidiomycota</taxon>
        <taxon>Agaricomycotina</taxon>
        <taxon>Agaricomycetes</taxon>
        <taxon>Hymenochaetales</taxon>
        <taxon>Hymenochaetaceae</taxon>
        <taxon>Pyrrhoderma</taxon>
    </lineage>
</organism>
<dbReference type="Pfam" id="PF08030">
    <property type="entry name" value="NAD_binding_6"/>
    <property type="match status" value="1"/>
</dbReference>